<dbReference type="Pfam" id="PF04972">
    <property type="entry name" value="BON"/>
    <property type="match status" value="2"/>
</dbReference>
<dbReference type="PROSITE" id="PS50914">
    <property type="entry name" value="BON"/>
    <property type="match status" value="2"/>
</dbReference>
<reference evidence="2 3" key="1">
    <citation type="submission" date="2023-07" db="EMBL/GenBank/DDBJ databases">
        <title>Sorghum-associated microbial communities from plants grown in Nebraska, USA.</title>
        <authorList>
            <person name="Schachtman D."/>
        </authorList>
    </citation>
    <scope>NUCLEOTIDE SEQUENCE [LARGE SCALE GENOMIC DNA]</scope>
    <source>
        <strain evidence="2 3">BE308</strain>
    </source>
</reference>
<accession>A0ABU1ZML3</accession>
<evidence type="ECO:0000259" key="1">
    <source>
        <dbReference type="PROSITE" id="PS50914"/>
    </source>
</evidence>
<protein>
    <submittedName>
        <fullName evidence="2">Osmotically-inducible protein OsmY</fullName>
    </submittedName>
</protein>
<dbReference type="InterPro" id="IPR007055">
    <property type="entry name" value="BON_dom"/>
</dbReference>
<dbReference type="PROSITE" id="PS51257">
    <property type="entry name" value="PROKAR_LIPOPROTEIN"/>
    <property type="match status" value="1"/>
</dbReference>
<proteinExistence type="predicted"/>
<feature type="domain" description="BON" evidence="1">
    <location>
        <begin position="128"/>
        <end position="195"/>
    </location>
</feature>
<dbReference type="PANTHER" id="PTHR34606">
    <property type="entry name" value="BON DOMAIN-CONTAINING PROTEIN"/>
    <property type="match status" value="1"/>
</dbReference>
<dbReference type="Proteomes" id="UP001268089">
    <property type="component" value="Unassembled WGS sequence"/>
</dbReference>
<sequence length="212" mass="22763">MKNRILKRLALAAALTGTLAGLSACFPLLVGGAMVGGSLVATDRRTSGSQLEDEGIEQRAASRLRESLGDRAHVSVTSYNRQVLLTGEVPTAQDKQLVEQIVSRVDNVQNIVNELAVLGNATLTQRSSDALVTGRVKAALVDAKDLFANAFKIVTERGTTYVMGRVTEREADRATAIIRSTSGVQRVVRILEIISEDELARTLPQKPAEPAK</sequence>
<dbReference type="RefSeq" id="WP_310342288.1">
    <property type="nucleotide sequence ID" value="NZ_JAVDXO010000004.1"/>
</dbReference>
<evidence type="ECO:0000313" key="2">
    <source>
        <dbReference type="EMBL" id="MDR7306786.1"/>
    </source>
</evidence>
<keyword evidence="3" id="KW-1185">Reference proteome</keyword>
<organism evidence="2 3">
    <name type="scientific">Rhodoferax saidenbachensis</name>
    <dbReference type="NCBI Taxonomy" id="1484693"/>
    <lineage>
        <taxon>Bacteria</taxon>
        <taxon>Pseudomonadati</taxon>
        <taxon>Pseudomonadota</taxon>
        <taxon>Betaproteobacteria</taxon>
        <taxon>Burkholderiales</taxon>
        <taxon>Comamonadaceae</taxon>
        <taxon>Rhodoferax</taxon>
    </lineage>
</organism>
<dbReference type="PANTHER" id="PTHR34606:SF15">
    <property type="entry name" value="BON DOMAIN-CONTAINING PROTEIN"/>
    <property type="match status" value="1"/>
</dbReference>
<comment type="caution">
    <text evidence="2">The sequence shown here is derived from an EMBL/GenBank/DDBJ whole genome shotgun (WGS) entry which is preliminary data.</text>
</comment>
<gene>
    <name evidence="2" type="ORF">J2X15_002072</name>
</gene>
<dbReference type="EMBL" id="JAVDXO010000004">
    <property type="protein sequence ID" value="MDR7306786.1"/>
    <property type="molecule type" value="Genomic_DNA"/>
</dbReference>
<feature type="domain" description="BON" evidence="1">
    <location>
        <begin position="52"/>
        <end position="119"/>
    </location>
</feature>
<evidence type="ECO:0000313" key="3">
    <source>
        <dbReference type="Proteomes" id="UP001268089"/>
    </source>
</evidence>
<name>A0ABU1ZML3_9BURK</name>
<dbReference type="SMART" id="SM00749">
    <property type="entry name" value="BON"/>
    <property type="match status" value="2"/>
</dbReference>
<dbReference type="InterPro" id="IPR051686">
    <property type="entry name" value="Lipoprotein_DolP"/>
</dbReference>
<dbReference type="InterPro" id="IPR014004">
    <property type="entry name" value="Transpt-assoc_nodulatn_dom_bac"/>
</dbReference>
<dbReference type="Gene3D" id="3.30.1340.30">
    <property type="match status" value="1"/>
</dbReference>